<evidence type="ECO:0000313" key="3">
    <source>
        <dbReference type="EMBL" id="MPD06492.1"/>
    </source>
</evidence>
<name>A0A5B7K7U2_PORTR</name>
<keyword evidence="2" id="KW-0812">Transmembrane</keyword>
<gene>
    <name evidence="3" type="ORF">E2C01_102306</name>
</gene>
<organism evidence="3 4">
    <name type="scientific">Portunus trituberculatus</name>
    <name type="common">Swimming crab</name>
    <name type="synonym">Neptunus trituberculatus</name>
    <dbReference type="NCBI Taxonomy" id="210409"/>
    <lineage>
        <taxon>Eukaryota</taxon>
        <taxon>Metazoa</taxon>
        <taxon>Ecdysozoa</taxon>
        <taxon>Arthropoda</taxon>
        <taxon>Crustacea</taxon>
        <taxon>Multicrustacea</taxon>
        <taxon>Malacostraca</taxon>
        <taxon>Eumalacostraca</taxon>
        <taxon>Eucarida</taxon>
        <taxon>Decapoda</taxon>
        <taxon>Pleocyemata</taxon>
        <taxon>Brachyura</taxon>
        <taxon>Eubrachyura</taxon>
        <taxon>Portunoidea</taxon>
        <taxon>Portunidae</taxon>
        <taxon>Portuninae</taxon>
        <taxon>Portunus</taxon>
    </lineage>
</organism>
<reference evidence="3 4" key="1">
    <citation type="submission" date="2019-05" db="EMBL/GenBank/DDBJ databases">
        <title>Another draft genome of Portunus trituberculatus and its Hox gene families provides insights of decapod evolution.</title>
        <authorList>
            <person name="Jeong J.-H."/>
            <person name="Song I."/>
            <person name="Kim S."/>
            <person name="Choi T."/>
            <person name="Kim D."/>
            <person name="Ryu S."/>
            <person name="Kim W."/>
        </authorList>
    </citation>
    <scope>NUCLEOTIDE SEQUENCE [LARGE SCALE GENOMIC DNA]</scope>
    <source>
        <tissue evidence="3">Muscle</tissue>
    </source>
</reference>
<evidence type="ECO:0000256" key="1">
    <source>
        <dbReference type="SAM" id="MobiDB-lite"/>
    </source>
</evidence>
<keyword evidence="4" id="KW-1185">Reference proteome</keyword>
<dbReference type="EMBL" id="VSRR010151504">
    <property type="protein sequence ID" value="MPD06492.1"/>
    <property type="molecule type" value="Genomic_DNA"/>
</dbReference>
<keyword evidence="2" id="KW-0472">Membrane</keyword>
<feature type="compositionally biased region" description="Polar residues" evidence="1">
    <location>
        <begin position="175"/>
        <end position="193"/>
    </location>
</feature>
<feature type="region of interest" description="Disordered" evidence="1">
    <location>
        <begin position="175"/>
        <end position="213"/>
    </location>
</feature>
<sequence>MLYLYVYVSFIVIGLLNSFLSTPFAFPHQLNLQCFFFIVIVHQLPDANLTHLTGERNIRPASISMLWPLILLLITVHSQEFKQLAIKPVFVALSLDTLSPASLPAAVPTFDTSTVMQIIDEVKADVNTKISNLRTQVVTHEQLDAKLHTFGSTVANVREHPSVNATTWPLVHHQASATTEQKRQNSSSSNIQDASRAKKPPITAVLASQSTRY</sequence>
<dbReference type="Proteomes" id="UP000324222">
    <property type="component" value="Unassembled WGS sequence"/>
</dbReference>
<evidence type="ECO:0000256" key="2">
    <source>
        <dbReference type="SAM" id="Phobius"/>
    </source>
</evidence>
<comment type="caution">
    <text evidence="3">The sequence shown here is derived from an EMBL/GenBank/DDBJ whole genome shotgun (WGS) entry which is preliminary data.</text>
</comment>
<protein>
    <submittedName>
        <fullName evidence="3">Uncharacterized protein</fullName>
    </submittedName>
</protein>
<proteinExistence type="predicted"/>
<evidence type="ECO:0000313" key="4">
    <source>
        <dbReference type="Proteomes" id="UP000324222"/>
    </source>
</evidence>
<keyword evidence="2" id="KW-1133">Transmembrane helix</keyword>
<accession>A0A5B7K7U2</accession>
<feature type="transmembrane region" description="Helical" evidence="2">
    <location>
        <begin position="6"/>
        <end position="26"/>
    </location>
</feature>
<dbReference type="AlphaFoldDB" id="A0A5B7K7U2"/>